<dbReference type="Proteomes" id="UP000287171">
    <property type="component" value="Unassembled WGS sequence"/>
</dbReference>
<comment type="caution">
    <text evidence="1">The sequence shown here is derived from an EMBL/GenBank/DDBJ whole genome shotgun (WGS) entry which is preliminary data.</text>
</comment>
<dbReference type="AlphaFoldDB" id="A0A402BBI2"/>
<reference evidence="2" key="1">
    <citation type="submission" date="2018-12" db="EMBL/GenBank/DDBJ databases">
        <title>Tengunoibacter tsumagoiensis gen. nov., sp. nov., Dictyobacter kobayashii sp. nov., D. alpinus sp. nov., and D. joshuensis sp. nov. and description of Dictyobacteraceae fam. nov. within the order Ktedonobacterales isolated from Tengu-no-mugimeshi.</title>
        <authorList>
            <person name="Wang C.M."/>
            <person name="Zheng Y."/>
            <person name="Sakai Y."/>
            <person name="Toyoda A."/>
            <person name="Minakuchi Y."/>
            <person name="Abe K."/>
            <person name="Yokota A."/>
            <person name="Yabe S."/>
        </authorList>
    </citation>
    <scope>NUCLEOTIDE SEQUENCE [LARGE SCALE GENOMIC DNA]</scope>
    <source>
        <strain evidence="2">Uno16</strain>
    </source>
</reference>
<dbReference type="EMBL" id="BIFT01000001">
    <property type="protein sequence ID" value="GCE28676.1"/>
    <property type="molecule type" value="Genomic_DNA"/>
</dbReference>
<evidence type="ECO:0000313" key="2">
    <source>
        <dbReference type="Proteomes" id="UP000287171"/>
    </source>
</evidence>
<gene>
    <name evidence="1" type="ORF">KDA_41600</name>
</gene>
<proteinExistence type="predicted"/>
<keyword evidence="2" id="KW-1185">Reference proteome</keyword>
<sequence length="99" mass="11211">MIMLGMIYRYVKGVYAAVTYAEWALPASVAYVEWAPHARPHCWVYVGERVRTSRSAVAPTRIIFGGAGVEEEHVVWQGLAFMVRIHGCWSKRCQAIIVE</sequence>
<organism evidence="1 2">
    <name type="scientific">Dictyobacter alpinus</name>
    <dbReference type="NCBI Taxonomy" id="2014873"/>
    <lineage>
        <taxon>Bacteria</taxon>
        <taxon>Bacillati</taxon>
        <taxon>Chloroflexota</taxon>
        <taxon>Ktedonobacteria</taxon>
        <taxon>Ktedonobacterales</taxon>
        <taxon>Dictyobacteraceae</taxon>
        <taxon>Dictyobacter</taxon>
    </lineage>
</organism>
<protein>
    <submittedName>
        <fullName evidence="1">Uncharacterized protein</fullName>
    </submittedName>
</protein>
<name>A0A402BBI2_9CHLR</name>
<accession>A0A402BBI2</accession>
<evidence type="ECO:0000313" key="1">
    <source>
        <dbReference type="EMBL" id="GCE28676.1"/>
    </source>
</evidence>